<dbReference type="SUPFAM" id="SSF46785">
    <property type="entry name" value="Winged helix' DNA-binding domain"/>
    <property type="match status" value="1"/>
</dbReference>
<dbReference type="InterPro" id="IPR036390">
    <property type="entry name" value="WH_DNA-bd_sf"/>
</dbReference>
<evidence type="ECO:0000313" key="7">
    <source>
        <dbReference type="Proteomes" id="UP000076400"/>
    </source>
</evidence>
<dbReference type="CDD" id="cd08422">
    <property type="entry name" value="PBP2_CrgA_like"/>
    <property type="match status" value="1"/>
</dbReference>
<dbReference type="InterPro" id="IPR058163">
    <property type="entry name" value="LysR-type_TF_proteobact-type"/>
</dbReference>
<evidence type="ECO:0000256" key="1">
    <source>
        <dbReference type="ARBA" id="ARBA00009437"/>
    </source>
</evidence>
<dbReference type="AlphaFoldDB" id="A0A154WHA4"/>
<evidence type="ECO:0000259" key="5">
    <source>
        <dbReference type="PROSITE" id="PS50931"/>
    </source>
</evidence>
<dbReference type="Proteomes" id="UP000076400">
    <property type="component" value="Unassembled WGS sequence"/>
</dbReference>
<comment type="caution">
    <text evidence="6">The sequence shown here is derived from an EMBL/GenBank/DDBJ whole genome shotgun (WGS) entry which is preliminary data.</text>
</comment>
<dbReference type="InterPro" id="IPR000847">
    <property type="entry name" value="LysR_HTH_N"/>
</dbReference>
<dbReference type="EMBL" id="LPXN01000001">
    <property type="protein sequence ID" value="KZD12924.1"/>
    <property type="molecule type" value="Genomic_DNA"/>
</dbReference>
<keyword evidence="7" id="KW-1185">Reference proteome</keyword>
<dbReference type="GO" id="GO:0006351">
    <property type="term" value="P:DNA-templated transcription"/>
    <property type="evidence" value="ECO:0007669"/>
    <property type="project" value="TreeGrafter"/>
</dbReference>
<dbReference type="FunFam" id="1.10.10.10:FF:000001">
    <property type="entry name" value="LysR family transcriptional regulator"/>
    <property type="match status" value="1"/>
</dbReference>
<dbReference type="STRING" id="580166.AUP43_00905"/>
<protein>
    <submittedName>
        <fullName evidence="6">Transcriptional regulator</fullName>
    </submittedName>
</protein>
<keyword evidence="2" id="KW-0805">Transcription regulation</keyword>
<reference evidence="6 7" key="1">
    <citation type="submission" date="2015-12" db="EMBL/GenBank/DDBJ databases">
        <title>Genome sequence of Oceanibaculum pacificum MCCC 1A02656.</title>
        <authorList>
            <person name="Lu L."/>
            <person name="Lai Q."/>
            <person name="Shao Z."/>
            <person name="Qian P."/>
        </authorList>
    </citation>
    <scope>NUCLEOTIDE SEQUENCE [LARGE SCALE GENOMIC DNA]</scope>
    <source>
        <strain evidence="6 7">MCCC 1A02656</strain>
    </source>
</reference>
<evidence type="ECO:0000256" key="3">
    <source>
        <dbReference type="ARBA" id="ARBA00023125"/>
    </source>
</evidence>
<evidence type="ECO:0000256" key="4">
    <source>
        <dbReference type="ARBA" id="ARBA00023163"/>
    </source>
</evidence>
<feature type="domain" description="HTH lysR-type" evidence="5">
    <location>
        <begin position="1"/>
        <end position="59"/>
    </location>
</feature>
<gene>
    <name evidence="6" type="ORF">AUP43_00905</name>
</gene>
<dbReference type="Pfam" id="PF00126">
    <property type="entry name" value="HTH_1"/>
    <property type="match status" value="1"/>
</dbReference>
<dbReference type="GO" id="GO:0003700">
    <property type="term" value="F:DNA-binding transcription factor activity"/>
    <property type="evidence" value="ECO:0007669"/>
    <property type="project" value="InterPro"/>
</dbReference>
<evidence type="ECO:0000256" key="2">
    <source>
        <dbReference type="ARBA" id="ARBA00023015"/>
    </source>
</evidence>
<dbReference type="SUPFAM" id="SSF53850">
    <property type="entry name" value="Periplasmic binding protein-like II"/>
    <property type="match status" value="1"/>
</dbReference>
<dbReference type="PANTHER" id="PTHR30537:SF5">
    <property type="entry name" value="HTH-TYPE TRANSCRIPTIONAL ACTIVATOR TTDR-RELATED"/>
    <property type="match status" value="1"/>
</dbReference>
<dbReference type="Gene3D" id="1.10.10.10">
    <property type="entry name" value="Winged helix-like DNA-binding domain superfamily/Winged helix DNA-binding domain"/>
    <property type="match status" value="1"/>
</dbReference>
<dbReference type="PROSITE" id="PS50931">
    <property type="entry name" value="HTH_LYSR"/>
    <property type="match status" value="1"/>
</dbReference>
<dbReference type="OrthoDB" id="9812435at2"/>
<dbReference type="RefSeq" id="WP_067551275.1">
    <property type="nucleotide sequence ID" value="NZ_LPXN01000001.1"/>
</dbReference>
<keyword evidence="3" id="KW-0238">DNA-binding</keyword>
<dbReference type="InterPro" id="IPR036388">
    <property type="entry name" value="WH-like_DNA-bd_sf"/>
</dbReference>
<comment type="similarity">
    <text evidence="1">Belongs to the LysR transcriptional regulatory family.</text>
</comment>
<sequence length="303" mass="32815">MDRFLALQVFTAVVESESLIGASRKLGLSPSAVSKNLAALEEHLGARLLNRTTRRIGLTEIGEAYYEKAARILTDLADADQTVSQLEGQPRGLLRISAPISFGQRHVAPALPAFRAAYPEVTVQMVLSDAVVDIVAERFDLAIRIANLKDSSLVARKLASNHRRLYASPDYLARKGAPQSPSDIDSHELITQPPGSPLLDLSLTRDGETRMLHVLGHIQLSSVEAILEACLAGGGLTVLPEYMVGDHVAAGRLVHVLPDYTVPDTVIQAVFPSARHLSAKVRAFLDFLVARYNPVPPWQKPGG</sequence>
<dbReference type="PANTHER" id="PTHR30537">
    <property type="entry name" value="HTH-TYPE TRANSCRIPTIONAL REGULATOR"/>
    <property type="match status" value="1"/>
</dbReference>
<keyword evidence="4" id="KW-0804">Transcription</keyword>
<proteinExistence type="inferred from homology"/>
<dbReference type="Pfam" id="PF03466">
    <property type="entry name" value="LysR_substrate"/>
    <property type="match status" value="1"/>
</dbReference>
<dbReference type="Gene3D" id="3.40.190.290">
    <property type="match status" value="1"/>
</dbReference>
<evidence type="ECO:0000313" key="6">
    <source>
        <dbReference type="EMBL" id="KZD12924.1"/>
    </source>
</evidence>
<name>A0A154WHA4_9PROT</name>
<dbReference type="InterPro" id="IPR005119">
    <property type="entry name" value="LysR_subst-bd"/>
</dbReference>
<organism evidence="6 7">
    <name type="scientific">Oceanibaculum pacificum</name>
    <dbReference type="NCBI Taxonomy" id="580166"/>
    <lineage>
        <taxon>Bacteria</taxon>
        <taxon>Pseudomonadati</taxon>
        <taxon>Pseudomonadota</taxon>
        <taxon>Alphaproteobacteria</taxon>
        <taxon>Rhodospirillales</taxon>
        <taxon>Oceanibaculaceae</taxon>
        <taxon>Oceanibaculum</taxon>
    </lineage>
</organism>
<dbReference type="GO" id="GO:0043565">
    <property type="term" value="F:sequence-specific DNA binding"/>
    <property type="evidence" value="ECO:0007669"/>
    <property type="project" value="TreeGrafter"/>
</dbReference>
<accession>A0A154WHA4</accession>
<dbReference type="FunFam" id="3.40.190.290:FF:000001">
    <property type="entry name" value="Transcriptional regulator, LysR family"/>
    <property type="match status" value="1"/>
</dbReference>